<organism evidence="2">
    <name type="scientific">uncultured Thiotrichaceae bacterium</name>
    <dbReference type="NCBI Taxonomy" id="298394"/>
    <lineage>
        <taxon>Bacteria</taxon>
        <taxon>Pseudomonadati</taxon>
        <taxon>Pseudomonadota</taxon>
        <taxon>Gammaproteobacteria</taxon>
        <taxon>Thiotrichales</taxon>
        <taxon>Thiotrichaceae</taxon>
        <taxon>environmental samples</taxon>
    </lineage>
</organism>
<accession>A0A6S6UG84</accession>
<evidence type="ECO:0000256" key="1">
    <source>
        <dbReference type="SAM" id="Phobius"/>
    </source>
</evidence>
<protein>
    <submittedName>
        <fullName evidence="2">Uncharacterized protein</fullName>
    </submittedName>
</protein>
<gene>
    <name evidence="2" type="ORF">HELGO_WM20068</name>
</gene>
<name>A0A6S6UG84_9GAMM</name>
<keyword evidence="1" id="KW-0472">Membrane</keyword>
<feature type="transmembrane region" description="Helical" evidence="1">
    <location>
        <begin position="61"/>
        <end position="84"/>
    </location>
</feature>
<evidence type="ECO:0000313" key="2">
    <source>
        <dbReference type="EMBL" id="CAA6828087.1"/>
    </source>
</evidence>
<dbReference type="AlphaFoldDB" id="A0A6S6UG84"/>
<reference evidence="2" key="1">
    <citation type="submission" date="2020-01" db="EMBL/GenBank/DDBJ databases">
        <authorList>
            <person name="Meier V. D."/>
            <person name="Meier V D."/>
        </authorList>
    </citation>
    <scope>NUCLEOTIDE SEQUENCE</scope>
    <source>
        <strain evidence="2">HLG_WM_MAG_09</strain>
    </source>
</reference>
<sequence length="97" mass="11624">MTRHVRRVQLESSPYTRKCSRRHSWVSRDSSTYSTYAQKPKILIYQYVKEIKEKRPLCKSLIHIVNTYVLPYKSLILMGLYIFALRRWACPPSFPNE</sequence>
<proteinExistence type="predicted"/>
<keyword evidence="1" id="KW-1133">Transmembrane helix</keyword>
<keyword evidence="1" id="KW-0812">Transmembrane</keyword>
<dbReference type="EMBL" id="CACVAT010000457">
    <property type="protein sequence ID" value="CAA6828087.1"/>
    <property type="molecule type" value="Genomic_DNA"/>
</dbReference>